<keyword evidence="5 10" id="KW-1003">Cell membrane</keyword>
<dbReference type="PANTHER" id="PTHR12929">
    <property type="entry name" value="SOLUTE CARRIER FAMILY 52"/>
    <property type="match status" value="1"/>
</dbReference>
<feature type="transmembrane region" description="Helical" evidence="10">
    <location>
        <begin position="319"/>
        <end position="340"/>
    </location>
</feature>
<keyword evidence="9" id="KW-0325">Glycoprotein</keyword>
<proteinExistence type="inferred from homology"/>
<comment type="function">
    <text evidence="10">Plasma membrane transporter mediating the uptake by cells of the water soluble vitamin B2/riboflavin that plays a key role in biochemical oxidation-reduction reactions of the carbohydrate, lipid, and amino acid metabolism.</text>
</comment>
<evidence type="ECO:0000256" key="5">
    <source>
        <dbReference type="ARBA" id="ARBA00022475"/>
    </source>
</evidence>
<evidence type="ECO:0000256" key="9">
    <source>
        <dbReference type="ARBA" id="ARBA00023180"/>
    </source>
</evidence>
<accession>A0A7L2DQ98</accession>
<evidence type="ECO:0000256" key="6">
    <source>
        <dbReference type="ARBA" id="ARBA00022692"/>
    </source>
</evidence>
<keyword evidence="8 10" id="KW-0472">Membrane</keyword>
<comment type="similarity">
    <text evidence="3 10">Belongs to the riboflavin transporter family.</text>
</comment>
<feature type="transmembrane region" description="Helical" evidence="10">
    <location>
        <begin position="347"/>
        <end position="367"/>
    </location>
</feature>
<evidence type="ECO:0000256" key="3">
    <source>
        <dbReference type="ARBA" id="ARBA00006366"/>
    </source>
</evidence>
<name>A0A7L2DQ98_ANTMN</name>
<dbReference type="InterPro" id="IPR009357">
    <property type="entry name" value="Riboflavin_transptr"/>
</dbReference>
<feature type="transmembrane region" description="Helical" evidence="10">
    <location>
        <begin position="105"/>
        <end position="129"/>
    </location>
</feature>
<dbReference type="Pfam" id="PF06237">
    <property type="entry name" value="SLC52_ribofla_tr"/>
    <property type="match status" value="1"/>
</dbReference>
<feature type="transmembrane region" description="Helical" evidence="10">
    <location>
        <begin position="73"/>
        <end position="93"/>
    </location>
</feature>
<organism evidence="11 12">
    <name type="scientific">Anthoscopus minutus</name>
    <name type="common">Southern penduline-tit</name>
    <dbReference type="NCBI Taxonomy" id="156561"/>
    <lineage>
        <taxon>Eukaryota</taxon>
        <taxon>Metazoa</taxon>
        <taxon>Chordata</taxon>
        <taxon>Craniata</taxon>
        <taxon>Vertebrata</taxon>
        <taxon>Euteleostomi</taxon>
        <taxon>Archelosauria</taxon>
        <taxon>Archosauria</taxon>
        <taxon>Dinosauria</taxon>
        <taxon>Saurischia</taxon>
        <taxon>Theropoda</taxon>
        <taxon>Coelurosauria</taxon>
        <taxon>Aves</taxon>
        <taxon>Neognathae</taxon>
        <taxon>Neoaves</taxon>
        <taxon>Telluraves</taxon>
        <taxon>Australaves</taxon>
        <taxon>Passeriformes</taxon>
        <taxon>Paridae</taxon>
        <taxon>Anthoscopus</taxon>
    </lineage>
</organism>
<dbReference type="OrthoDB" id="9995836at2759"/>
<comment type="caution">
    <text evidence="11">The sequence shown here is derived from an EMBL/GenBank/DDBJ whole genome shotgun (WGS) entry which is preliminary data.</text>
</comment>
<feature type="transmembrane region" description="Helical" evidence="10">
    <location>
        <begin position="38"/>
        <end position="61"/>
    </location>
</feature>
<dbReference type="PANTHER" id="PTHR12929:SF4">
    <property type="entry name" value="SOLUTE CARRIER FAMILY 52, RIBOFLAVIN TRANSPORTER, MEMBER 3"/>
    <property type="match status" value="1"/>
</dbReference>
<feature type="transmembrane region" description="Helical" evidence="10">
    <location>
        <begin position="141"/>
        <end position="160"/>
    </location>
</feature>
<keyword evidence="6 10" id="KW-0812">Transmembrane</keyword>
<gene>
    <name evidence="11" type="primary">Slc52a3</name>
    <name evidence="11" type="ORF">ANTMIN_R10033</name>
</gene>
<feature type="non-terminal residue" evidence="11">
    <location>
        <position position="1"/>
    </location>
</feature>
<sequence>MALITHLLACAFGMGSWVAINGLWVELPLLVTVLPEQWYLPSYITIIIQTANVGPLFVTLMNRFRPGLLKEVAVIYAILSMGVLACFLLAFLWNHTSVIAGTSHSIPFLILTFFLAIVDCTSSVTFLPFMIQLQPQYMSTFFIGEGLSGLIPALIALGQGSGISSCTNVSHEVNITTGNKTVESTIFQLETRYLPPNFSTFIFFLLMTAMMLTSLVAFFFLAQQPKMWDLSQQDLFPSTIVLNSFDQILDEGADSQLGTGYSCPKEPKEPGDILPQKVFYSLAQLSLIYFLITWVSTLTNGVLPSVQSYSCLPYGHTTYHLAATLSSMANPLACIVAMFLPNRSLTLMVILSMAGTGFGAYNMAIAVMSPCPLLQHSQWGNAIIVLSWVLFTGTLSYMKVMAGVILRSHSRSALVCYGALEQLGSLLGALLMFPLVNIYGLFKSADYCSLQCPA</sequence>
<evidence type="ECO:0000256" key="8">
    <source>
        <dbReference type="ARBA" id="ARBA00023136"/>
    </source>
</evidence>
<evidence type="ECO:0000256" key="1">
    <source>
        <dbReference type="ARBA" id="ARBA00000215"/>
    </source>
</evidence>
<keyword evidence="12" id="KW-1185">Reference proteome</keyword>
<evidence type="ECO:0000256" key="2">
    <source>
        <dbReference type="ARBA" id="ARBA00004651"/>
    </source>
</evidence>
<feature type="transmembrane region" description="Helical" evidence="10">
    <location>
        <begin position="379"/>
        <end position="398"/>
    </location>
</feature>
<evidence type="ECO:0000256" key="4">
    <source>
        <dbReference type="ARBA" id="ARBA00022448"/>
    </source>
</evidence>
<keyword evidence="4 10" id="KW-0813">Transport</keyword>
<dbReference type="AlphaFoldDB" id="A0A7L2DQ98"/>
<comment type="catalytic activity">
    <reaction evidence="1 10">
        <text>riboflavin(in) = riboflavin(out)</text>
        <dbReference type="Rhea" id="RHEA:35015"/>
        <dbReference type="ChEBI" id="CHEBI:57986"/>
    </reaction>
</comment>
<feature type="transmembrane region" description="Helical" evidence="10">
    <location>
        <begin position="278"/>
        <end position="299"/>
    </location>
</feature>
<dbReference type="EMBL" id="VWYI01001432">
    <property type="protein sequence ID" value="NXQ51887.1"/>
    <property type="molecule type" value="Genomic_DNA"/>
</dbReference>
<evidence type="ECO:0000256" key="7">
    <source>
        <dbReference type="ARBA" id="ARBA00022989"/>
    </source>
</evidence>
<dbReference type="GO" id="GO:0005886">
    <property type="term" value="C:plasma membrane"/>
    <property type="evidence" value="ECO:0007669"/>
    <property type="project" value="UniProtKB-SubCell"/>
</dbReference>
<evidence type="ECO:0000313" key="11">
    <source>
        <dbReference type="EMBL" id="NXQ51887.1"/>
    </source>
</evidence>
<feature type="transmembrane region" description="Helical" evidence="10">
    <location>
        <begin position="201"/>
        <end position="222"/>
    </location>
</feature>
<keyword evidence="7 10" id="KW-1133">Transmembrane helix</keyword>
<dbReference type="Proteomes" id="UP000554720">
    <property type="component" value="Unassembled WGS sequence"/>
</dbReference>
<feature type="non-terminal residue" evidence="11">
    <location>
        <position position="454"/>
    </location>
</feature>
<feature type="transmembrane region" description="Helical" evidence="10">
    <location>
        <begin position="419"/>
        <end position="442"/>
    </location>
</feature>
<protein>
    <recommendedName>
        <fullName evidence="10">Riboflavin transporter</fullName>
    </recommendedName>
</protein>
<reference evidence="11 12" key="1">
    <citation type="submission" date="2019-09" db="EMBL/GenBank/DDBJ databases">
        <title>Bird 10,000 Genomes (B10K) Project - Family phase.</title>
        <authorList>
            <person name="Zhang G."/>
        </authorList>
    </citation>
    <scope>NUCLEOTIDE SEQUENCE [LARGE SCALE GENOMIC DNA]</scope>
    <source>
        <strain evidence="11">B10K-DU-011-42</strain>
        <tissue evidence="11">Muscle</tissue>
    </source>
</reference>
<dbReference type="GO" id="GO:0032217">
    <property type="term" value="F:riboflavin transmembrane transporter activity"/>
    <property type="evidence" value="ECO:0007669"/>
    <property type="project" value="UniProtKB-UniRule"/>
</dbReference>
<evidence type="ECO:0000256" key="10">
    <source>
        <dbReference type="RuleBase" id="RU368035"/>
    </source>
</evidence>
<comment type="subcellular location">
    <subcellularLocation>
        <location evidence="2 10">Cell membrane</location>
        <topology evidence="2 10">Multi-pass membrane protein</topology>
    </subcellularLocation>
</comment>
<evidence type="ECO:0000313" key="12">
    <source>
        <dbReference type="Proteomes" id="UP000554720"/>
    </source>
</evidence>